<dbReference type="Gene3D" id="3.40.50.2000">
    <property type="entry name" value="Glycogen Phosphorylase B"/>
    <property type="match status" value="2"/>
</dbReference>
<evidence type="ECO:0000259" key="2">
    <source>
        <dbReference type="Pfam" id="PF13439"/>
    </source>
</evidence>
<protein>
    <submittedName>
        <fullName evidence="3">Glycosyltransferase involved in cell wall bisynthesis</fullName>
    </submittedName>
</protein>
<comment type="caution">
    <text evidence="3">The sequence shown here is derived from an EMBL/GenBank/DDBJ whole genome shotgun (WGS) entry which is preliminary data.</text>
</comment>
<gene>
    <name evidence="3" type="ORF">SAMN04488081_1268</name>
</gene>
<feature type="domain" description="Glycosyltransferase subfamily 4-like N-terminal" evidence="2">
    <location>
        <begin position="15"/>
        <end position="174"/>
    </location>
</feature>
<keyword evidence="4" id="KW-1185">Reference proteome</keyword>
<dbReference type="Pfam" id="PF00534">
    <property type="entry name" value="Glycos_transf_1"/>
    <property type="match status" value="1"/>
</dbReference>
<sequence>MKTKVLFFMQSLGGGGAERTVINIINNLNRNNFIITLVVGNYSSNVYSDYLKKDVKVIDLETNRLRYSVMRLRKTIINERPDIIFTTVNHNNIITSLVTGLIIKNRPKLIVREAAVRSESKKVTTKNKILTKICYNNFANGVIALSNGVKDDMINNFGVKSDKIQVIYNPVDIDSIEQLKNEPVNDEEAFGENEKKIISVGRLVEAKDYPTLLRAFKIVCQKYKAKLIIAGVGHLEEELKQLAVNLNIHDYVVFKGFIKNPYNYMNKADVFVLTSKWEGFGHVIVEAMASGVPVVSTNCNSGPKEIITHNLNGKLVGVDDYKRLAEVIKETLEHDNSEIIRNAKIRTKDFNAVNIVKEYESYFKLLDNTKNG</sequence>
<dbReference type="CDD" id="cd03811">
    <property type="entry name" value="GT4_GT28_WabH-like"/>
    <property type="match status" value="1"/>
</dbReference>
<evidence type="ECO:0000313" key="3">
    <source>
        <dbReference type="EMBL" id="SDX79182.1"/>
    </source>
</evidence>
<dbReference type="InterPro" id="IPR001296">
    <property type="entry name" value="Glyco_trans_1"/>
</dbReference>
<dbReference type="InterPro" id="IPR028098">
    <property type="entry name" value="Glyco_trans_4-like_N"/>
</dbReference>
<feature type="domain" description="Glycosyl transferase family 1" evidence="1">
    <location>
        <begin position="187"/>
        <end position="341"/>
    </location>
</feature>
<proteinExistence type="predicted"/>
<dbReference type="Pfam" id="PF13439">
    <property type="entry name" value="Glyco_transf_4"/>
    <property type="match status" value="1"/>
</dbReference>
<organism evidence="3 4">
    <name type="scientific">Salimicrobium album</name>
    <dbReference type="NCBI Taxonomy" id="50717"/>
    <lineage>
        <taxon>Bacteria</taxon>
        <taxon>Bacillati</taxon>
        <taxon>Bacillota</taxon>
        <taxon>Bacilli</taxon>
        <taxon>Bacillales</taxon>
        <taxon>Bacillaceae</taxon>
        <taxon>Salimicrobium</taxon>
    </lineage>
</organism>
<accession>A0A1H3EK87</accession>
<dbReference type="Proteomes" id="UP000198647">
    <property type="component" value="Unassembled WGS sequence"/>
</dbReference>
<dbReference type="PANTHER" id="PTHR12526">
    <property type="entry name" value="GLYCOSYLTRANSFERASE"/>
    <property type="match status" value="1"/>
</dbReference>
<name>A0A1H3EK87_9BACI</name>
<evidence type="ECO:0000259" key="1">
    <source>
        <dbReference type="Pfam" id="PF00534"/>
    </source>
</evidence>
<dbReference type="PANTHER" id="PTHR12526:SF630">
    <property type="entry name" value="GLYCOSYLTRANSFERASE"/>
    <property type="match status" value="1"/>
</dbReference>
<dbReference type="SUPFAM" id="SSF53756">
    <property type="entry name" value="UDP-Glycosyltransferase/glycogen phosphorylase"/>
    <property type="match status" value="1"/>
</dbReference>
<evidence type="ECO:0000313" key="4">
    <source>
        <dbReference type="Proteomes" id="UP000198647"/>
    </source>
</evidence>
<dbReference type="EMBL" id="FNOS01000003">
    <property type="protein sequence ID" value="SDX79182.1"/>
    <property type="molecule type" value="Genomic_DNA"/>
</dbReference>
<dbReference type="RefSeq" id="WP_093106414.1">
    <property type="nucleotide sequence ID" value="NZ_FNOS01000003.1"/>
</dbReference>
<reference evidence="3 4" key="1">
    <citation type="submission" date="2016-10" db="EMBL/GenBank/DDBJ databases">
        <authorList>
            <person name="Varghese N."/>
            <person name="Submissions S."/>
        </authorList>
    </citation>
    <scope>NUCLEOTIDE SEQUENCE [LARGE SCALE GENOMIC DNA]</scope>
    <source>
        <strain evidence="3 4">DSM 20748</strain>
    </source>
</reference>